<proteinExistence type="predicted"/>
<sequence length="255" mass="27557">MFRTKRTGLVRRLWRSRAPVEGDGDADTRTHGSGGCCMGTSTKVAEKNSTGTDAELKALTHSILKQIKEKQLEGLLQAVESKGGARSPCLLLPSKVDTKLGQQSYSLPLLLYKVFRWPDLMDCSELKRLSCCESYGEINPELVCCNPHHMSRLCELESPPPPYSRYPMDFLKSPDSPDLGPSSTETGGTTYSAPVGLSGKTQGHGFNLSLTHSVALSFCLPPSLCHDALASWSGPHPPSVMILWLAGGALTLPLS</sequence>
<dbReference type="PROSITE" id="PS51075">
    <property type="entry name" value="MH1"/>
    <property type="match status" value="1"/>
</dbReference>
<keyword evidence="3" id="KW-0804">Transcription</keyword>
<dbReference type="AlphaFoldDB" id="A0A4W5LEA3"/>
<evidence type="ECO:0000256" key="1">
    <source>
        <dbReference type="ARBA" id="ARBA00004123"/>
    </source>
</evidence>
<dbReference type="GeneTree" id="ENSGT00940000159872"/>
<feature type="domain" description="MH1" evidence="5">
    <location>
        <begin position="8"/>
        <end position="159"/>
    </location>
</feature>
<evidence type="ECO:0000313" key="7">
    <source>
        <dbReference type="Proteomes" id="UP000314982"/>
    </source>
</evidence>
<evidence type="ECO:0000256" key="3">
    <source>
        <dbReference type="ARBA" id="ARBA00023163"/>
    </source>
</evidence>
<dbReference type="PANTHER" id="PTHR13703">
    <property type="entry name" value="SMAD"/>
    <property type="match status" value="1"/>
</dbReference>
<dbReference type="GO" id="GO:0140416">
    <property type="term" value="F:transcription regulator inhibitor activity"/>
    <property type="evidence" value="ECO:0007669"/>
    <property type="project" value="TreeGrafter"/>
</dbReference>
<dbReference type="GO" id="GO:0070411">
    <property type="term" value="F:I-SMAD binding"/>
    <property type="evidence" value="ECO:0007669"/>
    <property type="project" value="TreeGrafter"/>
</dbReference>
<keyword evidence="4" id="KW-0539">Nucleus</keyword>
<keyword evidence="7" id="KW-1185">Reference proteome</keyword>
<dbReference type="InterPro" id="IPR036578">
    <property type="entry name" value="SMAD_MH1_sf"/>
</dbReference>
<keyword evidence="2" id="KW-0805">Transcription regulation</keyword>
<dbReference type="STRING" id="62062.ENSHHUP00000024167"/>
<organism evidence="6 7">
    <name type="scientific">Hucho hucho</name>
    <name type="common">huchen</name>
    <dbReference type="NCBI Taxonomy" id="62062"/>
    <lineage>
        <taxon>Eukaryota</taxon>
        <taxon>Metazoa</taxon>
        <taxon>Chordata</taxon>
        <taxon>Craniata</taxon>
        <taxon>Vertebrata</taxon>
        <taxon>Euteleostomi</taxon>
        <taxon>Actinopterygii</taxon>
        <taxon>Neopterygii</taxon>
        <taxon>Teleostei</taxon>
        <taxon>Protacanthopterygii</taxon>
        <taxon>Salmoniformes</taxon>
        <taxon>Salmonidae</taxon>
        <taxon>Salmoninae</taxon>
        <taxon>Hucho</taxon>
    </lineage>
</organism>
<dbReference type="Ensembl" id="ENSHHUT00000025074.1">
    <property type="protein sequence ID" value="ENSHHUP00000024167.1"/>
    <property type="gene ID" value="ENSHHUG00000015162.1"/>
</dbReference>
<dbReference type="GO" id="GO:0006357">
    <property type="term" value="P:regulation of transcription by RNA polymerase II"/>
    <property type="evidence" value="ECO:0007669"/>
    <property type="project" value="TreeGrafter"/>
</dbReference>
<dbReference type="GO" id="GO:0009653">
    <property type="term" value="P:anatomical structure morphogenesis"/>
    <property type="evidence" value="ECO:0007669"/>
    <property type="project" value="TreeGrafter"/>
</dbReference>
<evidence type="ECO:0000256" key="2">
    <source>
        <dbReference type="ARBA" id="ARBA00023015"/>
    </source>
</evidence>
<dbReference type="SMART" id="SM00523">
    <property type="entry name" value="DWA"/>
    <property type="match status" value="1"/>
</dbReference>
<dbReference type="GO" id="GO:0060395">
    <property type="term" value="P:SMAD protein signal transduction"/>
    <property type="evidence" value="ECO:0007669"/>
    <property type="project" value="TreeGrafter"/>
</dbReference>
<dbReference type="PANTHER" id="PTHR13703:SF44">
    <property type="entry name" value="MOTHERS AGAINST DECAPENTAPLEGIC HOMOLOG 7"/>
    <property type="match status" value="1"/>
</dbReference>
<protein>
    <submittedName>
        <fullName evidence="6">SMAD family member 7</fullName>
    </submittedName>
</protein>
<reference evidence="7" key="1">
    <citation type="submission" date="2018-06" db="EMBL/GenBank/DDBJ databases">
        <title>Genome assembly of Danube salmon.</title>
        <authorList>
            <person name="Macqueen D.J."/>
            <person name="Gundappa M.K."/>
        </authorList>
    </citation>
    <scope>NUCLEOTIDE SEQUENCE [LARGE SCALE GENOMIC DNA]</scope>
</reference>
<dbReference type="SUPFAM" id="SSF56366">
    <property type="entry name" value="SMAD MH1 domain"/>
    <property type="match status" value="1"/>
</dbReference>
<dbReference type="InterPro" id="IPR013019">
    <property type="entry name" value="MAD_homology_MH1"/>
</dbReference>
<comment type="subcellular location">
    <subcellularLocation>
        <location evidence="1">Nucleus</location>
    </subcellularLocation>
</comment>
<dbReference type="InterPro" id="IPR013790">
    <property type="entry name" value="Dwarfin"/>
</dbReference>
<evidence type="ECO:0000259" key="5">
    <source>
        <dbReference type="PROSITE" id="PS51075"/>
    </source>
</evidence>
<dbReference type="Proteomes" id="UP000314982">
    <property type="component" value="Unassembled WGS sequence"/>
</dbReference>
<accession>A0A4W5LEA3</accession>
<reference evidence="6" key="3">
    <citation type="submission" date="2025-09" db="UniProtKB">
        <authorList>
            <consortium name="Ensembl"/>
        </authorList>
    </citation>
    <scope>IDENTIFICATION</scope>
</reference>
<dbReference type="InterPro" id="IPR003619">
    <property type="entry name" value="MAD_homology1_Dwarfin-type"/>
</dbReference>
<dbReference type="GO" id="GO:0030154">
    <property type="term" value="P:cell differentiation"/>
    <property type="evidence" value="ECO:0007669"/>
    <property type="project" value="TreeGrafter"/>
</dbReference>
<reference evidence="6" key="2">
    <citation type="submission" date="2025-08" db="UniProtKB">
        <authorList>
            <consortium name="Ensembl"/>
        </authorList>
    </citation>
    <scope>IDENTIFICATION</scope>
</reference>
<dbReference type="GO" id="GO:0071144">
    <property type="term" value="C:heteromeric SMAD protein complex"/>
    <property type="evidence" value="ECO:0007669"/>
    <property type="project" value="TreeGrafter"/>
</dbReference>
<evidence type="ECO:0000313" key="6">
    <source>
        <dbReference type="Ensembl" id="ENSHHUP00000024167.1"/>
    </source>
</evidence>
<dbReference type="Gene3D" id="3.90.520.10">
    <property type="entry name" value="SMAD MH1 domain"/>
    <property type="match status" value="1"/>
</dbReference>
<dbReference type="Pfam" id="PF03165">
    <property type="entry name" value="MH1"/>
    <property type="match status" value="1"/>
</dbReference>
<name>A0A4W5LEA3_9TELE</name>
<evidence type="ECO:0000256" key="4">
    <source>
        <dbReference type="ARBA" id="ARBA00023242"/>
    </source>
</evidence>